<evidence type="ECO:0000256" key="2">
    <source>
        <dbReference type="ARBA" id="ARBA00022491"/>
    </source>
</evidence>
<feature type="binding site" evidence="7">
    <location>
        <begin position="107"/>
        <end position="112"/>
    </location>
    <ligand>
        <name>NAD(+)</name>
        <dbReference type="ChEBI" id="CHEBI:57540"/>
    </ligand>
</feature>
<evidence type="ECO:0000256" key="8">
    <source>
        <dbReference type="SAM" id="MobiDB-lite"/>
    </source>
</evidence>
<evidence type="ECO:0000313" key="10">
    <source>
        <dbReference type="EMBL" id="MEJ8280588.1"/>
    </source>
</evidence>
<dbReference type="Gene3D" id="3.40.50.720">
    <property type="entry name" value="NAD(P)-binding Rossmann-like Domain"/>
    <property type="match status" value="1"/>
</dbReference>
<evidence type="ECO:0000256" key="5">
    <source>
        <dbReference type="ARBA" id="ARBA00023125"/>
    </source>
</evidence>
<comment type="similarity">
    <text evidence="7">Belongs to the transcriptional regulatory Rex family.</text>
</comment>
<dbReference type="NCBIfam" id="NF003996">
    <property type="entry name" value="PRK05472.2-5"/>
    <property type="match status" value="1"/>
</dbReference>
<feature type="DNA-binding region" description="H-T-H motif" evidence="7">
    <location>
        <begin position="33"/>
        <end position="72"/>
    </location>
</feature>
<dbReference type="NCBIfam" id="NF003993">
    <property type="entry name" value="PRK05472.2-2"/>
    <property type="match status" value="1"/>
</dbReference>
<dbReference type="Proteomes" id="UP001364211">
    <property type="component" value="Unassembled WGS sequence"/>
</dbReference>
<comment type="function">
    <text evidence="7">Modulates transcription in response to changes in cellular NADH/NAD(+) redox state.</text>
</comment>
<keyword evidence="3 7" id="KW-0805">Transcription regulation</keyword>
<keyword evidence="5 7" id="KW-0238">DNA-binding</keyword>
<dbReference type="InterPro" id="IPR036291">
    <property type="entry name" value="NAD(P)-bd_dom_sf"/>
</dbReference>
<dbReference type="HAMAP" id="MF_01131">
    <property type="entry name" value="Rex"/>
    <property type="match status" value="1"/>
</dbReference>
<dbReference type="NCBIfam" id="NF003992">
    <property type="entry name" value="PRK05472.2-1"/>
    <property type="match status" value="1"/>
</dbReference>
<dbReference type="InterPro" id="IPR022876">
    <property type="entry name" value="Tscrpt_rep_Rex"/>
</dbReference>
<sequence>MSLQSGAASPEANGTPAERPRPVPEATVSRLAVYLRVLGELREAGVETVSSEELAGASGVNSAKLRKDLSYLGSYGVRGVGYDVASLQDRLQGELGMDHRQSVALVGVGNLGHALAGYTGFAGRGFPVSALFDVDDALVGTEINGIRVRHVREIPEVCAADGVTIGMVATPGPAAQAVCDLLVAGGVQSILNFAPVLLAVPDDVEVRKVDLSVELQVLAFHVARRHTGATAVTDKTNESVVS</sequence>
<dbReference type="PANTHER" id="PTHR35786">
    <property type="entry name" value="REDOX-SENSING TRANSCRIPTIONAL REPRESSOR REX"/>
    <property type="match status" value="1"/>
</dbReference>
<dbReference type="Pfam" id="PF06971">
    <property type="entry name" value="Put_DNA-bind_N"/>
    <property type="match status" value="1"/>
</dbReference>
<evidence type="ECO:0000313" key="11">
    <source>
        <dbReference type="Proteomes" id="UP001364211"/>
    </source>
</evidence>
<protein>
    <recommendedName>
        <fullName evidence="7">Redox-sensing transcriptional repressor Rex</fullName>
    </recommendedName>
</protein>
<evidence type="ECO:0000256" key="7">
    <source>
        <dbReference type="HAMAP-Rule" id="MF_01131"/>
    </source>
</evidence>
<reference evidence="10 11" key="1">
    <citation type="submission" date="2024-03" db="EMBL/GenBank/DDBJ databases">
        <title>Draft genome sequence of Pseudonocardia sp. DW16-2.</title>
        <authorList>
            <person name="Duangmal K."/>
        </authorList>
    </citation>
    <scope>NUCLEOTIDE SEQUENCE [LARGE SCALE GENOMIC DNA]</scope>
    <source>
        <strain evidence="10 11">DW16-2</strain>
    </source>
</reference>
<comment type="subunit">
    <text evidence="7">Homodimer.</text>
</comment>
<dbReference type="Gene3D" id="1.10.10.10">
    <property type="entry name" value="Winged helix-like DNA-binding domain superfamily/Winged helix DNA-binding domain"/>
    <property type="match status" value="1"/>
</dbReference>
<evidence type="ECO:0000256" key="3">
    <source>
        <dbReference type="ARBA" id="ARBA00023015"/>
    </source>
</evidence>
<dbReference type="SUPFAM" id="SSF46785">
    <property type="entry name" value="Winged helix' DNA-binding domain"/>
    <property type="match status" value="1"/>
</dbReference>
<keyword evidence="2 7" id="KW-0678">Repressor</keyword>
<keyword evidence="1 7" id="KW-0963">Cytoplasm</keyword>
<dbReference type="NCBIfam" id="NF003994">
    <property type="entry name" value="PRK05472.2-3"/>
    <property type="match status" value="1"/>
</dbReference>
<proteinExistence type="inferred from homology"/>
<evidence type="ECO:0000259" key="9">
    <source>
        <dbReference type="SMART" id="SM00881"/>
    </source>
</evidence>
<dbReference type="NCBIfam" id="NF003989">
    <property type="entry name" value="PRK05472.1-3"/>
    <property type="match status" value="1"/>
</dbReference>
<comment type="subcellular location">
    <subcellularLocation>
        <location evidence="7">Cytoplasm</location>
    </subcellularLocation>
</comment>
<keyword evidence="6 7" id="KW-0804">Transcription</keyword>
<dbReference type="InterPro" id="IPR003781">
    <property type="entry name" value="CoA-bd"/>
</dbReference>
<dbReference type="NCBIfam" id="NF003995">
    <property type="entry name" value="PRK05472.2-4"/>
    <property type="match status" value="1"/>
</dbReference>
<gene>
    <name evidence="7" type="primary">rex</name>
    <name evidence="10" type="ORF">WJX68_16720</name>
</gene>
<dbReference type="InterPro" id="IPR058236">
    <property type="entry name" value="Rex_actinobacterial-type"/>
</dbReference>
<organism evidence="10 11">
    <name type="scientific">Pseudonocardia spirodelae</name>
    <dbReference type="NCBI Taxonomy" id="3133431"/>
    <lineage>
        <taxon>Bacteria</taxon>
        <taxon>Bacillati</taxon>
        <taxon>Actinomycetota</taxon>
        <taxon>Actinomycetes</taxon>
        <taxon>Pseudonocardiales</taxon>
        <taxon>Pseudonocardiaceae</taxon>
        <taxon>Pseudonocardia</taxon>
    </lineage>
</organism>
<feature type="domain" description="CoA-binding" evidence="9">
    <location>
        <begin position="97"/>
        <end position="197"/>
    </location>
</feature>
<evidence type="ECO:0000256" key="4">
    <source>
        <dbReference type="ARBA" id="ARBA00023027"/>
    </source>
</evidence>
<dbReference type="PANTHER" id="PTHR35786:SF1">
    <property type="entry name" value="REDOX-SENSING TRANSCRIPTIONAL REPRESSOR REX 1"/>
    <property type="match status" value="1"/>
</dbReference>
<dbReference type="InterPro" id="IPR036388">
    <property type="entry name" value="WH-like_DNA-bd_sf"/>
</dbReference>
<dbReference type="InterPro" id="IPR036390">
    <property type="entry name" value="WH_DNA-bd_sf"/>
</dbReference>
<evidence type="ECO:0000256" key="1">
    <source>
        <dbReference type="ARBA" id="ARBA00022490"/>
    </source>
</evidence>
<feature type="region of interest" description="Disordered" evidence="8">
    <location>
        <begin position="1"/>
        <end position="24"/>
    </location>
</feature>
<dbReference type="Pfam" id="PF02629">
    <property type="entry name" value="CoA_binding"/>
    <property type="match status" value="1"/>
</dbReference>
<dbReference type="InterPro" id="IPR009718">
    <property type="entry name" value="Rex_DNA-bd_C_dom"/>
</dbReference>
<name>A0ABU8T9F6_9PSEU</name>
<evidence type="ECO:0000256" key="6">
    <source>
        <dbReference type="ARBA" id="ARBA00023163"/>
    </source>
</evidence>
<comment type="caution">
    <text evidence="10">The sequence shown here is derived from an EMBL/GenBank/DDBJ whole genome shotgun (WGS) entry which is preliminary data.</text>
</comment>
<dbReference type="EMBL" id="JBBJUP010000013">
    <property type="protein sequence ID" value="MEJ8280588.1"/>
    <property type="molecule type" value="Genomic_DNA"/>
</dbReference>
<keyword evidence="11" id="KW-1185">Reference proteome</keyword>
<dbReference type="SUPFAM" id="SSF51735">
    <property type="entry name" value="NAD(P)-binding Rossmann-fold domains"/>
    <property type="match status" value="1"/>
</dbReference>
<dbReference type="SMART" id="SM00881">
    <property type="entry name" value="CoA_binding"/>
    <property type="match status" value="1"/>
</dbReference>
<accession>A0ABU8T9F6</accession>
<keyword evidence="4 7" id="KW-0520">NAD</keyword>